<reference evidence="3 4" key="1">
    <citation type="submission" date="2021-02" db="EMBL/GenBank/DDBJ databases">
        <title>De Novo genome assembly of isolated myxobacteria.</title>
        <authorList>
            <person name="Stevens D.C."/>
        </authorList>
    </citation>
    <scope>NUCLEOTIDE SEQUENCE [LARGE SCALE GENOMIC DNA]</scope>
    <source>
        <strain evidence="4">SCPEA02</strain>
    </source>
</reference>
<feature type="domain" description="AMP-dependent synthetase/ligase" evidence="1">
    <location>
        <begin position="9"/>
        <end position="366"/>
    </location>
</feature>
<evidence type="ECO:0000259" key="1">
    <source>
        <dbReference type="Pfam" id="PF00501"/>
    </source>
</evidence>
<evidence type="ECO:0000313" key="4">
    <source>
        <dbReference type="Proteomes" id="UP000662747"/>
    </source>
</evidence>
<dbReference type="RefSeq" id="WP_206724481.1">
    <property type="nucleotide sequence ID" value="NZ_CP071090.1"/>
</dbReference>
<dbReference type="InterPro" id="IPR020845">
    <property type="entry name" value="AMP-binding_CS"/>
</dbReference>
<proteinExistence type="predicted"/>
<dbReference type="Gene3D" id="3.30.300.30">
    <property type="match status" value="1"/>
</dbReference>
<name>A0ABX7NVG0_9BACT</name>
<dbReference type="InterPro" id="IPR050237">
    <property type="entry name" value="ATP-dep_AMP-bd_enzyme"/>
</dbReference>
<dbReference type="SUPFAM" id="SSF56801">
    <property type="entry name" value="Acetyl-CoA synthetase-like"/>
    <property type="match status" value="1"/>
</dbReference>
<sequence length="504" mass="55250">MWTLDEVLTTAARKYGSREALVTTGRRVTFAELDAAVTRAAAHLQTYGVGRGDKVAIFGRNTISWVVGFLATLRLGGITVPLNHKLAPPELAFILGHSENKVLLADRDLSDGVPASSREKCRVLLLGGNDTLDDVPLFDGPAKRDARWTCASSDVAEILYTSGTTGLPKGCLHSHANVLFAGMASSLAYGLDSTDRVLLAMPVWHSFPLNNLMLGSLYVGATVVMMSEYHPMGMLETIQRERCTLFFGAPVAFLVPLRVVPDFERYDLSSIRTFLYGGGPIDADTSRLLAKRYRTERFFQIFGMTETGPTGTLLRPEEQVAKAGSIGRYAVSGCDVKVMRDTETEAKPGEVGEIWMRCQSMMLGYHRDAEATAAAFHDGWYRTGDVARIDADGYLFIVDRLKDMIITGGENVYSKEVEDALASHPDLVESAVIGIPHPEWGETVAAVLVLKPGATFNEASFHAHCESRLARYKSPRIYHVAETLPRTPSGKVIKVEVRKKYARA</sequence>
<gene>
    <name evidence="3" type="ORF">JY651_48755</name>
</gene>
<dbReference type="Gene3D" id="3.40.50.12780">
    <property type="entry name" value="N-terminal domain of ligase-like"/>
    <property type="match status" value="1"/>
</dbReference>
<dbReference type="InterPro" id="IPR025110">
    <property type="entry name" value="AMP-bd_C"/>
</dbReference>
<dbReference type="Proteomes" id="UP000662747">
    <property type="component" value="Chromosome"/>
</dbReference>
<dbReference type="EMBL" id="CP071090">
    <property type="protein sequence ID" value="QSQ22905.1"/>
    <property type="molecule type" value="Genomic_DNA"/>
</dbReference>
<dbReference type="InterPro" id="IPR042099">
    <property type="entry name" value="ANL_N_sf"/>
</dbReference>
<organism evidence="3 4">
    <name type="scientific">Pyxidicoccus parkwayensis</name>
    <dbReference type="NCBI Taxonomy" id="2813578"/>
    <lineage>
        <taxon>Bacteria</taxon>
        <taxon>Pseudomonadati</taxon>
        <taxon>Myxococcota</taxon>
        <taxon>Myxococcia</taxon>
        <taxon>Myxococcales</taxon>
        <taxon>Cystobacterineae</taxon>
        <taxon>Myxococcaceae</taxon>
        <taxon>Pyxidicoccus</taxon>
    </lineage>
</organism>
<dbReference type="Pfam" id="PF13193">
    <property type="entry name" value="AMP-binding_C"/>
    <property type="match status" value="1"/>
</dbReference>
<dbReference type="InterPro" id="IPR000873">
    <property type="entry name" value="AMP-dep_synth/lig_dom"/>
</dbReference>
<dbReference type="PROSITE" id="PS00455">
    <property type="entry name" value="AMP_BINDING"/>
    <property type="match status" value="1"/>
</dbReference>
<accession>A0ABX7NVG0</accession>
<keyword evidence="4" id="KW-1185">Reference proteome</keyword>
<protein>
    <submittedName>
        <fullName evidence="3">AMP-binding protein</fullName>
    </submittedName>
</protein>
<dbReference type="InterPro" id="IPR045851">
    <property type="entry name" value="AMP-bd_C_sf"/>
</dbReference>
<dbReference type="PANTHER" id="PTHR43767:SF1">
    <property type="entry name" value="NONRIBOSOMAL PEPTIDE SYNTHASE PES1 (EUROFUNG)-RELATED"/>
    <property type="match status" value="1"/>
</dbReference>
<evidence type="ECO:0000313" key="3">
    <source>
        <dbReference type="EMBL" id="QSQ22905.1"/>
    </source>
</evidence>
<feature type="domain" description="AMP-binding enzyme C-terminal" evidence="2">
    <location>
        <begin position="416"/>
        <end position="491"/>
    </location>
</feature>
<evidence type="ECO:0000259" key="2">
    <source>
        <dbReference type="Pfam" id="PF13193"/>
    </source>
</evidence>
<dbReference type="Pfam" id="PF00501">
    <property type="entry name" value="AMP-binding"/>
    <property type="match status" value="1"/>
</dbReference>
<dbReference type="PANTHER" id="PTHR43767">
    <property type="entry name" value="LONG-CHAIN-FATTY-ACID--COA LIGASE"/>
    <property type="match status" value="1"/>
</dbReference>